<reference evidence="3 4" key="1">
    <citation type="submission" date="2010-01" db="EMBL/GenBank/DDBJ databases">
        <authorList>
            <person name="Muzny D."/>
            <person name="Qin X."/>
            <person name="Deng J."/>
            <person name="Jiang H."/>
            <person name="Liu Y."/>
            <person name="Qu J."/>
            <person name="Song X.-Z."/>
            <person name="Zhang L."/>
            <person name="Thornton R."/>
            <person name="Coyle M."/>
            <person name="Francisco L."/>
            <person name="Jackson L."/>
            <person name="Javaid M."/>
            <person name="Korchina V."/>
            <person name="Kovar C."/>
            <person name="Mata R."/>
            <person name="Mathew T."/>
            <person name="Ngo R."/>
            <person name="Nguyen L."/>
            <person name="Nguyen N."/>
            <person name="Okwuonu G."/>
            <person name="Ongeri F."/>
            <person name="Pham C."/>
            <person name="Simmons D."/>
            <person name="Wilczek-Boney K."/>
            <person name="Hale W."/>
            <person name="Jakkamsetti A."/>
            <person name="Pham P."/>
            <person name="Ruth R."/>
            <person name="San Lucas F."/>
            <person name="Warren J."/>
            <person name="Zhang J."/>
            <person name="Zhao Z."/>
            <person name="Zhou C."/>
            <person name="Zhu D."/>
            <person name="Lee S."/>
            <person name="Bess C."/>
            <person name="Blankenburg K."/>
            <person name="Forbes L."/>
            <person name="Fu Q."/>
            <person name="Gubbala S."/>
            <person name="Hirani K."/>
            <person name="Jayaseelan J.C."/>
            <person name="Lara F."/>
            <person name="Munidasa M."/>
            <person name="Palculict T."/>
            <person name="Patil S."/>
            <person name="Pu L.-L."/>
            <person name="Saada N."/>
            <person name="Tang L."/>
            <person name="Weissenberger G."/>
            <person name="Zhu Y."/>
            <person name="Hemphill L."/>
            <person name="Shang Y."/>
            <person name="Youmans B."/>
            <person name="Ayvaz T."/>
            <person name="Ross M."/>
            <person name="Santibanez J."/>
            <person name="Aqrawi P."/>
            <person name="Gross S."/>
            <person name="Joshi V."/>
            <person name="Fowler G."/>
            <person name="Nazareth L."/>
            <person name="Reid J."/>
            <person name="Worley K."/>
            <person name="Petrosino J."/>
            <person name="Highlander S."/>
            <person name="Gibbs R."/>
        </authorList>
    </citation>
    <scope>NUCLEOTIDE SEQUENCE [LARGE SCALE GENOMIC DNA]</scope>
    <source>
        <strain evidence="3 4">DSM 4582</strain>
    </source>
</reference>
<evidence type="ECO:0000313" key="4">
    <source>
        <dbReference type="Proteomes" id="UP000005723"/>
    </source>
</evidence>
<gene>
    <name evidence="3" type="ORF">HMPREF0758_3734</name>
</gene>
<dbReference type="EMBL" id="ADBY01000052">
    <property type="protein sequence ID" value="EFE94500.1"/>
    <property type="molecule type" value="Genomic_DNA"/>
</dbReference>
<sequence length="150" mass="16706">METDMNTHNTSGHSTLAVGLYELLNPIPLGFFVAAWVFDIIYLNSFVLMWTHAASWLIAIGLVIAIIPRLINLVQVWVGRRDPQGAPVKLHFWLNLLAILLAIFNAFIHSRDAYAVVPMGAILSTLVVVLLLLANLQLALRQRTAKEQPL</sequence>
<dbReference type="Proteomes" id="UP000005723">
    <property type="component" value="Unassembled WGS sequence"/>
</dbReference>
<comment type="caution">
    <text evidence="3">The sequence shown here is derived from an EMBL/GenBank/DDBJ whole genome shotgun (WGS) entry which is preliminary data.</text>
</comment>
<dbReference type="AlphaFoldDB" id="D4E6D4"/>
<accession>D4E6D4</accession>
<keyword evidence="1" id="KW-0472">Membrane</keyword>
<dbReference type="Pfam" id="PF09990">
    <property type="entry name" value="DUF2231"/>
    <property type="match status" value="1"/>
</dbReference>
<dbReference type="InterPro" id="IPR019251">
    <property type="entry name" value="DUF2231_TM"/>
</dbReference>
<feature type="transmembrane region" description="Helical" evidence="1">
    <location>
        <begin position="56"/>
        <end position="78"/>
    </location>
</feature>
<protein>
    <recommendedName>
        <fullName evidence="2">DUF2231 domain-containing protein</fullName>
    </recommendedName>
</protein>
<evidence type="ECO:0000313" key="3">
    <source>
        <dbReference type="EMBL" id="EFE94500.1"/>
    </source>
</evidence>
<keyword evidence="4" id="KW-1185">Reference proteome</keyword>
<name>D4E6D4_SEROD</name>
<keyword evidence="1" id="KW-0812">Transmembrane</keyword>
<proteinExistence type="predicted"/>
<evidence type="ECO:0000256" key="1">
    <source>
        <dbReference type="SAM" id="Phobius"/>
    </source>
</evidence>
<dbReference type="STRING" id="667129.HMPREF0758_3734"/>
<feature type="transmembrane region" description="Helical" evidence="1">
    <location>
        <begin position="29"/>
        <end position="50"/>
    </location>
</feature>
<dbReference type="PIRSF" id="PIRSF029509">
    <property type="entry name" value="UCP029509"/>
    <property type="match status" value="1"/>
</dbReference>
<organism evidence="3 4">
    <name type="scientific">Serratia odorifera DSM 4582</name>
    <dbReference type="NCBI Taxonomy" id="667129"/>
    <lineage>
        <taxon>Bacteria</taxon>
        <taxon>Pseudomonadati</taxon>
        <taxon>Pseudomonadota</taxon>
        <taxon>Gammaproteobacteria</taxon>
        <taxon>Enterobacterales</taxon>
        <taxon>Yersiniaceae</taxon>
        <taxon>Serratia</taxon>
    </lineage>
</organism>
<feature type="domain" description="DUF2231" evidence="2">
    <location>
        <begin position="26"/>
        <end position="133"/>
    </location>
</feature>
<keyword evidence="1" id="KW-1133">Transmembrane helix</keyword>
<feature type="transmembrane region" description="Helical" evidence="1">
    <location>
        <begin position="90"/>
        <end position="108"/>
    </location>
</feature>
<feature type="transmembrane region" description="Helical" evidence="1">
    <location>
        <begin position="114"/>
        <end position="136"/>
    </location>
</feature>
<evidence type="ECO:0000259" key="2">
    <source>
        <dbReference type="Pfam" id="PF09990"/>
    </source>
</evidence>
<dbReference type="HOGENOM" id="CLU_107155_3_0_6"/>
<dbReference type="InterPro" id="IPR016923">
    <property type="entry name" value="UCP029509"/>
</dbReference>